<feature type="chain" id="PRO_5016772395" description="Transmembrane protein" evidence="2">
    <location>
        <begin position="27"/>
        <end position="68"/>
    </location>
</feature>
<dbReference type="EMBL" id="UGQT01000001">
    <property type="protein sequence ID" value="STZ61303.1"/>
    <property type="molecule type" value="Genomic_DNA"/>
</dbReference>
<reference evidence="3 4" key="1">
    <citation type="submission" date="2018-06" db="EMBL/GenBank/DDBJ databases">
        <authorList>
            <consortium name="Pathogen Informatics"/>
            <person name="Doyle S."/>
        </authorList>
    </citation>
    <scope>NUCLEOTIDE SEQUENCE [LARGE SCALE GENOMIC DNA]</scope>
    <source>
        <strain evidence="3 4">NCTC10821</strain>
    </source>
</reference>
<sequence length="68" mass="6772">MFAASRLVIPALVVGAILLPAPTAVAAGCSPEPPRVDPLVVTVASCGALGAASAVVYVVATLREEDQE</sequence>
<keyword evidence="1" id="KW-0812">Transmembrane</keyword>
<evidence type="ECO:0000313" key="3">
    <source>
        <dbReference type="EMBL" id="STZ61303.1"/>
    </source>
</evidence>
<proteinExistence type="predicted"/>
<evidence type="ECO:0008006" key="5">
    <source>
        <dbReference type="Google" id="ProtNLM"/>
    </source>
</evidence>
<organism evidence="3 4">
    <name type="scientific">Mycolicibacterium tokaiense</name>
    <dbReference type="NCBI Taxonomy" id="39695"/>
    <lineage>
        <taxon>Bacteria</taxon>
        <taxon>Bacillati</taxon>
        <taxon>Actinomycetota</taxon>
        <taxon>Actinomycetes</taxon>
        <taxon>Mycobacteriales</taxon>
        <taxon>Mycobacteriaceae</taxon>
        <taxon>Mycolicibacterium</taxon>
    </lineage>
</organism>
<protein>
    <recommendedName>
        <fullName evidence="5">Transmembrane protein</fullName>
    </recommendedName>
</protein>
<feature type="signal peptide" evidence="2">
    <location>
        <begin position="1"/>
        <end position="26"/>
    </location>
</feature>
<dbReference type="Proteomes" id="UP000254978">
    <property type="component" value="Unassembled WGS sequence"/>
</dbReference>
<dbReference type="RefSeq" id="WP_115280270.1">
    <property type="nucleotide sequence ID" value="NZ_AP022600.1"/>
</dbReference>
<keyword evidence="1" id="KW-1133">Transmembrane helix</keyword>
<keyword evidence="4" id="KW-1185">Reference proteome</keyword>
<evidence type="ECO:0000256" key="2">
    <source>
        <dbReference type="SAM" id="SignalP"/>
    </source>
</evidence>
<dbReference type="AlphaFoldDB" id="A0A378TN71"/>
<keyword evidence="2" id="KW-0732">Signal</keyword>
<dbReference type="PROSITE" id="PS51257">
    <property type="entry name" value="PROKAR_LIPOPROTEIN"/>
    <property type="match status" value="1"/>
</dbReference>
<evidence type="ECO:0000256" key="1">
    <source>
        <dbReference type="SAM" id="Phobius"/>
    </source>
</evidence>
<gene>
    <name evidence="3" type="ORF">NCTC10821_04854</name>
</gene>
<dbReference type="OrthoDB" id="9957880at2"/>
<keyword evidence="1" id="KW-0472">Membrane</keyword>
<name>A0A378TN71_9MYCO</name>
<feature type="transmembrane region" description="Helical" evidence="1">
    <location>
        <begin position="42"/>
        <end position="62"/>
    </location>
</feature>
<evidence type="ECO:0000313" key="4">
    <source>
        <dbReference type="Proteomes" id="UP000254978"/>
    </source>
</evidence>
<accession>A0A378TN71</accession>